<evidence type="ECO:0000313" key="4">
    <source>
        <dbReference type="Proteomes" id="UP000078272"/>
    </source>
</evidence>
<keyword evidence="5" id="KW-1185">Reference proteome</keyword>
<organism evidence="3 5">
    <name type="scientific">Aureimonas ureilytica</name>
    <dbReference type="NCBI Taxonomy" id="401562"/>
    <lineage>
        <taxon>Bacteria</taxon>
        <taxon>Pseudomonadati</taxon>
        <taxon>Pseudomonadota</taxon>
        <taxon>Alphaproteobacteria</taxon>
        <taxon>Hyphomicrobiales</taxon>
        <taxon>Aurantimonadaceae</taxon>
        <taxon>Aureimonas</taxon>
    </lineage>
</organism>
<evidence type="ECO:0000313" key="5">
    <source>
        <dbReference type="Proteomes" id="UP000078529"/>
    </source>
</evidence>
<dbReference type="RefSeq" id="WP_058599414.1">
    <property type="nucleotide sequence ID" value="NZ_LDPZ01000060.1"/>
</dbReference>
<dbReference type="Pfam" id="PF05099">
    <property type="entry name" value="TerB"/>
    <property type="match status" value="1"/>
</dbReference>
<dbReference type="PATRIC" id="fig|401562.3.peg.4398"/>
<evidence type="ECO:0000313" key="2">
    <source>
        <dbReference type="EMBL" id="KTQ85380.1"/>
    </source>
</evidence>
<dbReference type="EMBL" id="LDQA01000015">
    <property type="protein sequence ID" value="KTR06726.1"/>
    <property type="molecule type" value="Genomic_DNA"/>
</dbReference>
<dbReference type="Gene3D" id="1.10.3680.10">
    <property type="entry name" value="TerB-like"/>
    <property type="match status" value="1"/>
</dbReference>
<sequence>MFDAFKDFLRNLSGEPTGRLGGEDDPLIAASALLFHVAEADGTLTRSETDALRDVLIHDYGLAPWRAEEVRRAGREADAEAVDLFRFTHVLLRHWSAEERLQFVERLWEIVFADGDVHELEDNVVWRVAELLGVSSRDRMLAKREAQNKVRTPQHG</sequence>
<dbReference type="EMBL" id="LDPZ01000060">
    <property type="protein sequence ID" value="KTQ85380.1"/>
    <property type="molecule type" value="Genomic_DNA"/>
</dbReference>
<protein>
    <recommendedName>
        <fullName evidence="1">Co-chaperone DjlA N-terminal domain-containing protein</fullName>
    </recommendedName>
</protein>
<dbReference type="Proteomes" id="UP000078529">
    <property type="component" value="Unassembled WGS sequence"/>
</dbReference>
<accession>A0A175RSP9</accession>
<dbReference type="OrthoDB" id="5402150at2"/>
<dbReference type="InterPro" id="IPR007791">
    <property type="entry name" value="DjlA_N"/>
</dbReference>
<feature type="domain" description="Co-chaperone DjlA N-terminal" evidence="1">
    <location>
        <begin position="28"/>
        <end position="143"/>
    </location>
</feature>
<gene>
    <name evidence="2" type="ORF">NS226_19890</name>
    <name evidence="3" type="ORF">NS365_06235</name>
</gene>
<name>A0A175RSP9_9HYPH</name>
<dbReference type="CDD" id="cd07313">
    <property type="entry name" value="terB_like_2"/>
    <property type="match status" value="1"/>
</dbReference>
<comment type="caution">
    <text evidence="3">The sequence shown here is derived from an EMBL/GenBank/DDBJ whole genome shotgun (WGS) entry which is preliminary data.</text>
</comment>
<dbReference type="InterPro" id="IPR029024">
    <property type="entry name" value="TerB-like"/>
</dbReference>
<dbReference type="STRING" id="401562.NS365_06235"/>
<reference evidence="4 5" key="1">
    <citation type="journal article" date="2016" name="Front. Microbiol.">
        <title>Genomic Resource of Rice Seed Associated Bacteria.</title>
        <authorList>
            <person name="Midha S."/>
            <person name="Bansal K."/>
            <person name="Sharma S."/>
            <person name="Kumar N."/>
            <person name="Patil P.P."/>
            <person name="Chaudhry V."/>
            <person name="Patil P.B."/>
        </authorList>
    </citation>
    <scope>NUCLEOTIDE SEQUENCE [LARGE SCALE GENOMIC DNA]</scope>
    <source>
        <strain evidence="2 4">NS226</strain>
        <strain evidence="3 5">NS365</strain>
    </source>
</reference>
<dbReference type="SUPFAM" id="SSF158682">
    <property type="entry name" value="TerB-like"/>
    <property type="match status" value="1"/>
</dbReference>
<dbReference type="Proteomes" id="UP000078272">
    <property type="component" value="Unassembled WGS sequence"/>
</dbReference>
<evidence type="ECO:0000259" key="1">
    <source>
        <dbReference type="Pfam" id="PF05099"/>
    </source>
</evidence>
<evidence type="ECO:0000313" key="3">
    <source>
        <dbReference type="EMBL" id="KTR06726.1"/>
    </source>
</evidence>
<proteinExistence type="predicted"/>
<dbReference type="AlphaFoldDB" id="A0A175RSP9"/>